<comment type="subcellular location">
    <subcellularLocation>
        <location evidence="1">Cell membrane</location>
    </subcellularLocation>
</comment>
<dbReference type="NCBIfam" id="TIGR04283">
    <property type="entry name" value="glyco_like_mftF"/>
    <property type="match status" value="1"/>
</dbReference>
<evidence type="ECO:0000256" key="4">
    <source>
        <dbReference type="ARBA" id="ARBA00022679"/>
    </source>
</evidence>
<accession>A0ABX1GEW7</accession>
<dbReference type="InterPro" id="IPR029044">
    <property type="entry name" value="Nucleotide-diphossugar_trans"/>
</dbReference>
<dbReference type="SUPFAM" id="SSF53448">
    <property type="entry name" value="Nucleotide-diphospho-sugar transferases"/>
    <property type="match status" value="1"/>
</dbReference>
<dbReference type="Pfam" id="PF00535">
    <property type="entry name" value="Glycos_transf_2"/>
    <property type="match status" value="1"/>
</dbReference>
<proteinExistence type="predicted"/>
<evidence type="ECO:0000313" key="8">
    <source>
        <dbReference type="Proteomes" id="UP000765845"/>
    </source>
</evidence>
<keyword evidence="3" id="KW-0328">Glycosyltransferase</keyword>
<dbReference type="PANTHER" id="PTHR43646">
    <property type="entry name" value="GLYCOSYLTRANSFERASE"/>
    <property type="match status" value="1"/>
</dbReference>
<dbReference type="PANTHER" id="PTHR43646:SF2">
    <property type="entry name" value="GLYCOSYLTRANSFERASE 2-LIKE DOMAIN-CONTAINING PROTEIN"/>
    <property type="match status" value="1"/>
</dbReference>
<protein>
    <submittedName>
        <fullName evidence="7">Glycosyltransferase family 2 protein</fullName>
    </submittedName>
</protein>
<gene>
    <name evidence="7" type="ORF">HCU74_09980</name>
</gene>
<dbReference type="RefSeq" id="WP_168450291.1">
    <property type="nucleotide sequence ID" value="NZ_JAAWWK010000003.1"/>
</dbReference>
<evidence type="ECO:0000256" key="1">
    <source>
        <dbReference type="ARBA" id="ARBA00004236"/>
    </source>
</evidence>
<evidence type="ECO:0000256" key="3">
    <source>
        <dbReference type="ARBA" id="ARBA00022676"/>
    </source>
</evidence>
<dbReference type="InterPro" id="IPR001173">
    <property type="entry name" value="Glyco_trans_2-like"/>
</dbReference>
<feature type="domain" description="Glycosyltransferase 2-like" evidence="6">
    <location>
        <begin position="7"/>
        <end position="122"/>
    </location>
</feature>
<dbReference type="CDD" id="cd02522">
    <property type="entry name" value="GT_2_like_a"/>
    <property type="match status" value="1"/>
</dbReference>
<reference evidence="7 8" key="1">
    <citation type="submission" date="2020-04" db="EMBL/GenBank/DDBJ databases">
        <authorList>
            <person name="Yoon J."/>
        </authorList>
    </citation>
    <scope>NUCLEOTIDE SEQUENCE [LARGE SCALE GENOMIC DNA]</scope>
    <source>
        <strain evidence="7 8">KMU-166</strain>
    </source>
</reference>
<dbReference type="Proteomes" id="UP000765845">
    <property type="component" value="Unassembled WGS sequence"/>
</dbReference>
<organism evidence="7 8">
    <name type="scientific">Spongiibacter thalassae</name>
    <dbReference type="NCBI Taxonomy" id="2721624"/>
    <lineage>
        <taxon>Bacteria</taxon>
        <taxon>Pseudomonadati</taxon>
        <taxon>Pseudomonadota</taxon>
        <taxon>Gammaproteobacteria</taxon>
        <taxon>Cellvibrionales</taxon>
        <taxon>Spongiibacteraceae</taxon>
        <taxon>Spongiibacter</taxon>
    </lineage>
</organism>
<dbReference type="EMBL" id="JAAWWK010000003">
    <property type="protein sequence ID" value="NKI17750.1"/>
    <property type="molecule type" value="Genomic_DNA"/>
</dbReference>
<dbReference type="InterPro" id="IPR026461">
    <property type="entry name" value="Trfase_2_rSAM/seldom_assoc"/>
</dbReference>
<comment type="caution">
    <text evidence="7">The sequence shown here is derived from an EMBL/GenBank/DDBJ whole genome shotgun (WGS) entry which is preliminary data.</text>
</comment>
<evidence type="ECO:0000313" key="7">
    <source>
        <dbReference type="EMBL" id="NKI17750.1"/>
    </source>
</evidence>
<keyword evidence="2" id="KW-1003">Cell membrane</keyword>
<evidence type="ECO:0000259" key="6">
    <source>
        <dbReference type="Pfam" id="PF00535"/>
    </source>
</evidence>
<keyword evidence="5" id="KW-0472">Membrane</keyword>
<keyword evidence="4" id="KW-0808">Transferase</keyword>
<dbReference type="Gene3D" id="3.90.550.10">
    <property type="entry name" value="Spore Coat Polysaccharide Biosynthesis Protein SpsA, Chain A"/>
    <property type="match status" value="1"/>
</dbReference>
<evidence type="ECO:0000256" key="5">
    <source>
        <dbReference type="ARBA" id="ARBA00023136"/>
    </source>
</evidence>
<evidence type="ECO:0000256" key="2">
    <source>
        <dbReference type="ARBA" id="ARBA00022475"/>
    </source>
</evidence>
<keyword evidence="8" id="KW-1185">Reference proteome</keyword>
<name>A0ABX1GEW7_9GAMM</name>
<sequence>MLSPQLSIVIPVRNEIVLLGEMLEHYRDLASCPAQVELLFVDGESRDGSHEYLQDRGFRVLSSTPGRARQMNAGAAAAKGKMLLFLHADTVLPETAVPALLNIARSSTLWGRFDVIVEGTGVMFSIIGAMMNLRSRLSGVATGDMGMFVRRELFLQLGGFPDLPLMEDIALSKILRRQARPHCLKPPLTTSGRRWQQRGIWRTIFLMWRLRFYYFIGVSPARLAEWYR</sequence>